<comment type="caution">
    <text evidence="1">The sequence shown here is derived from an EMBL/GenBank/DDBJ whole genome shotgun (WGS) entry which is preliminary data.</text>
</comment>
<evidence type="ECO:0000313" key="2">
    <source>
        <dbReference type="Proteomes" id="UP000179935"/>
    </source>
</evidence>
<dbReference type="STRING" id="1428652.BIV24_12295"/>
<accession>A0A1S2PHU9</accession>
<protein>
    <submittedName>
        <fullName evidence="1">Uncharacterized protein</fullName>
    </submittedName>
</protein>
<gene>
    <name evidence="1" type="ORF">BIV24_12295</name>
</gene>
<evidence type="ECO:0000313" key="1">
    <source>
        <dbReference type="EMBL" id="OIJ93283.1"/>
    </source>
</evidence>
<proteinExistence type="predicted"/>
<organism evidence="1 2">
    <name type="scientific">Streptomyces colonosanans</name>
    <dbReference type="NCBI Taxonomy" id="1428652"/>
    <lineage>
        <taxon>Bacteria</taxon>
        <taxon>Bacillati</taxon>
        <taxon>Actinomycetota</taxon>
        <taxon>Actinomycetes</taxon>
        <taxon>Kitasatosporales</taxon>
        <taxon>Streptomycetaceae</taxon>
        <taxon>Streptomyces</taxon>
    </lineage>
</organism>
<dbReference type="EMBL" id="MLYP01000032">
    <property type="protein sequence ID" value="OIJ93283.1"/>
    <property type="molecule type" value="Genomic_DNA"/>
</dbReference>
<sequence>MDGGPRQPRPKPVSEAEKAFLDLGPGAKSWLIEAAAAGTSRMRWKMAAAEMGDRGAGRVGCQSLALESDA</sequence>
<reference evidence="1 2" key="1">
    <citation type="submission" date="2016-10" db="EMBL/GenBank/DDBJ databases">
        <title>Genome sequence of Streptomyces sp. MUSC 93.</title>
        <authorList>
            <person name="Lee L.-H."/>
            <person name="Ser H.-L."/>
            <person name="Law J.W.-F."/>
        </authorList>
    </citation>
    <scope>NUCLEOTIDE SEQUENCE [LARGE SCALE GENOMIC DNA]</scope>
    <source>
        <strain evidence="1 2">MUSC 93</strain>
    </source>
</reference>
<name>A0A1S2PHU9_9ACTN</name>
<dbReference type="Proteomes" id="UP000179935">
    <property type="component" value="Unassembled WGS sequence"/>
</dbReference>
<keyword evidence="2" id="KW-1185">Reference proteome</keyword>
<dbReference type="AlphaFoldDB" id="A0A1S2PHU9"/>